<keyword evidence="5" id="KW-1185">Reference proteome</keyword>
<dbReference type="PANTHER" id="PTHR24113">
    <property type="entry name" value="RAN GTPASE-ACTIVATING PROTEIN 1"/>
    <property type="match status" value="1"/>
</dbReference>
<comment type="caution">
    <text evidence="4">The sequence shown here is derived from an EMBL/GenBank/DDBJ whole genome shotgun (WGS) entry which is preliminary data.</text>
</comment>
<dbReference type="SUPFAM" id="SSF52047">
    <property type="entry name" value="RNI-like"/>
    <property type="match status" value="1"/>
</dbReference>
<dbReference type="Proteomes" id="UP000695562">
    <property type="component" value="Unassembled WGS sequence"/>
</dbReference>
<evidence type="ECO:0000256" key="1">
    <source>
        <dbReference type="ARBA" id="ARBA00022468"/>
    </source>
</evidence>
<keyword evidence="3" id="KW-0677">Repeat</keyword>
<dbReference type="GO" id="GO:0031267">
    <property type="term" value="F:small GTPase binding"/>
    <property type="evidence" value="ECO:0007669"/>
    <property type="project" value="TreeGrafter"/>
</dbReference>
<keyword evidence="1" id="KW-0343">GTPase activation</keyword>
<evidence type="ECO:0008006" key="6">
    <source>
        <dbReference type="Google" id="ProtNLM"/>
    </source>
</evidence>
<dbReference type="InterPro" id="IPR032675">
    <property type="entry name" value="LRR_dom_sf"/>
</dbReference>
<keyword evidence="2" id="KW-0433">Leucine-rich repeat</keyword>
<sequence length="452" mass="50827">MFNLIDLNSDRGGNTNDRMNTYDPLAKIEIVGPICTSKKAKPPVETAVKELGPLGEYLVKNLDLTQENNKFTRGTVTPDGRLDLCKQNIGPDGAKFVGSVLSKNTHIKHLLMGDDSLGPQGAKEVAQIIRENPNLETIYLGCNYFKEEGSAYLADALKDNTHIKNLWIKRNELGVGGAKNIASMIASNIHLETLDLITNVITSEAMRIIVEEGFLKNPETKIKTLLLDSNPLGPEGYRYLSQIISDKRFNIETLSLEHTEPGDLGCKYLCEAMKENQSIKELSLKSNHLPPSVGVYFGEMLAVNKALETIQFGHSKNYDIVGGLANKLNDDAVKDILNGLKFSTKLNVIDITFNDYTEKSLAYMNDTLSSNKNIFIRFWLPINNETTSIIHKKQFKRCKERPMKKDFMTHVIKPIISEYRVSKEKKEKKDTIKLLNNTNNQIFENEPVTLIF</sequence>
<protein>
    <recommendedName>
        <fullName evidence="6">Leucine-rich repeat-containing protein</fullName>
    </recommendedName>
</protein>
<evidence type="ECO:0000313" key="4">
    <source>
        <dbReference type="EMBL" id="KAF2074951.1"/>
    </source>
</evidence>
<dbReference type="Gene3D" id="3.80.10.10">
    <property type="entry name" value="Ribonuclease Inhibitor"/>
    <property type="match status" value="3"/>
</dbReference>
<dbReference type="InterPro" id="IPR027038">
    <property type="entry name" value="RanGap"/>
</dbReference>
<name>A0A8J4Q6G3_9MYCE</name>
<accession>A0A8J4Q6G3</accession>
<dbReference type="EMBL" id="AJWJ01000121">
    <property type="protein sequence ID" value="KAF2074951.1"/>
    <property type="molecule type" value="Genomic_DNA"/>
</dbReference>
<dbReference type="GO" id="GO:0005829">
    <property type="term" value="C:cytosol"/>
    <property type="evidence" value="ECO:0007669"/>
    <property type="project" value="TreeGrafter"/>
</dbReference>
<dbReference type="OrthoDB" id="19386at2759"/>
<evidence type="ECO:0000256" key="3">
    <source>
        <dbReference type="ARBA" id="ARBA00022737"/>
    </source>
</evidence>
<dbReference type="GO" id="GO:0006913">
    <property type="term" value="P:nucleocytoplasmic transport"/>
    <property type="evidence" value="ECO:0007669"/>
    <property type="project" value="TreeGrafter"/>
</dbReference>
<dbReference type="GO" id="GO:0005634">
    <property type="term" value="C:nucleus"/>
    <property type="evidence" value="ECO:0007669"/>
    <property type="project" value="TreeGrafter"/>
</dbReference>
<dbReference type="GO" id="GO:0005096">
    <property type="term" value="F:GTPase activator activity"/>
    <property type="evidence" value="ECO:0007669"/>
    <property type="project" value="UniProtKB-KW"/>
</dbReference>
<gene>
    <name evidence="4" type="ORF">CYY_003737</name>
</gene>
<evidence type="ECO:0000256" key="2">
    <source>
        <dbReference type="ARBA" id="ARBA00022614"/>
    </source>
</evidence>
<dbReference type="AlphaFoldDB" id="A0A8J4Q6G3"/>
<reference evidence="4" key="1">
    <citation type="submission" date="2020-01" db="EMBL/GenBank/DDBJ databases">
        <title>Development of genomics and gene disruption for Polysphondylium violaceum indicates a role for the polyketide synthase stlB in stalk morphogenesis.</title>
        <authorList>
            <person name="Narita B."/>
            <person name="Kawabe Y."/>
            <person name="Kin K."/>
            <person name="Saito T."/>
            <person name="Gibbs R."/>
            <person name="Kuspa A."/>
            <person name="Muzny D."/>
            <person name="Queller D."/>
            <person name="Richards S."/>
            <person name="Strassman J."/>
            <person name="Sucgang R."/>
            <person name="Worley K."/>
            <person name="Schaap P."/>
        </authorList>
    </citation>
    <scope>NUCLEOTIDE SEQUENCE</scope>
    <source>
        <strain evidence="4">QSvi11</strain>
    </source>
</reference>
<evidence type="ECO:0000313" key="5">
    <source>
        <dbReference type="Proteomes" id="UP000695562"/>
    </source>
</evidence>
<dbReference type="SMART" id="SM00368">
    <property type="entry name" value="LRR_RI"/>
    <property type="match status" value="6"/>
</dbReference>
<dbReference type="GO" id="GO:0048471">
    <property type="term" value="C:perinuclear region of cytoplasm"/>
    <property type="evidence" value="ECO:0007669"/>
    <property type="project" value="TreeGrafter"/>
</dbReference>
<proteinExistence type="predicted"/>
<organism evidence="4 5">
    <name type="scientific">Polysphondylium violaceum</name>
    <dbReference type="NCBI Taxonomy" id="133409"/>
    <lineage>
        <taxon>Eukaryota</taxon>
        <taxon>Amoebozoa</taxon>
        <taxon>Evosea</taxon>
        <taxon>Eumycetozoa</taxon>
        <taxon>Dictyostelia</taxon>
        <taxon>Dictyosteliales</taxon>
        <taxon>Dictyosteliaceae</taxon>
        <taxon>Polysphondylium</taxon>
    </lineage>
</organism>
<dbReference type="PANTHER" id="PTHR24113:SF12">
    <property type="entry name" value="RAN GTPASE-ACTIVATING PROTEIN 1"/>
    <property type="match status" value="1"/>
</dbReference>